<dbReference type="STRING" id="717606.PaecuDRAFT_3105"/>
<gene>
    <name evidence="1" type="ORF">PaecuDRAFT_3105</name>
</gene>
<name>E0IBR6_9BACL</name>
<evidence type="ECO:0000313" key="2">
    <source>
        <dbReference type="Proteomes" id="UP000005387"/>
    </source>
</evidence>
<keyword evidence="2" id="KW-1185">Reference proteome</keyword>
<evidence type="ECO:0008006" key="3">
    <source>
        <dbReference type="Google" id="ProtNLM"/>
    </source>
</evidence>
<dbReference type="EMBL" id="AEDD01000008">
    <property type="protein sequence ID" value="EFM10146.1"/>
    <property type="molecule type" value="Genomic_DNA"/>
</dbReference>
<dbReference type="InterPro" id="IPR025586">
    <property type="entry name" value="PcfJ"/>
</dbReference>
<dbReference type="eggNOG" id="ENOG502ZA9Z">
    <property type="taxonomic scope" value="Bacteria"/>
</dbReference>
<evidence type="ECO:0000313" key="1">
    <source>
        <dbReference type="EMBL" id="EFM10146.1"/>
    </source>
</evidence>
<organism evidence="1 2">
    <name type="scientific">Paenibacillus curdlanolyticus YK9</name>
    <dbReference type="NCBI Taxonomy" id="717606"/>
    <lineage>
        <taxon>Bacteria</taxon>
        <taxon>Bacillati</taxon>
        <taxon>Bacillota</taxon>
        <taxon>Bacilli</taxon>
        <taxon>Bacillales</taxon>
        <taxon>Paenibacillaceae</taxon>
        <taxon>Paenibacillus</taxon>
    </lineage>
</organism>
<proteinExistence type="predicted"/>
<accession>E0IBR6</accession>
<sequence>MGFHDHFPIDISSEIQSYITDDVMDWSRYLFTHREGRRQYGFCTHCKQEHLTEGLKHGVSVECPHCRSAVRVKASGRGRKAMVDSVYLLWYEKSLIDPMAIVARGFYAVRDYTKDYRKTETLIKPVALYLFEWGKSGLMARRNCWGGSVKWVHCKKVYSEAVRSMKYTPSYYSAASIKSAVRGTPFQYCTWEKYKKADFVEVFDLAARYPCIEFLTKYGLGHLVTSKLEGQATYSAINWRGKTPEKVLRLSKSDMKAMKASKVSVGALTLRCFQLSRKDGSNYTWEEASTMSDLLSDYNASELLNLGIHAPILVIKRYFLKQIKRVKSRYRSGGDVLISWRDYLRECRELGKDLTKEAVLFPNDLHRAHQESSQKTKLKRDSEVIKGILQRAAELQPYHFEHEGLSLRPCATNEELFAEGKTLKHCVGGYAPKYARGACDIFLIRLIDSPDAPFYTMEVIDGKVIQCRGFGNKGMTPAVREFVDAFIEKKLKKKIERLRITAQQEVAI</sequence>
<dbReference type="AlphaFoldDB" id="E0IBR6"/>
<protein>
    <recommendedName>
        <fullName evidence="3">PcfJ-like protein</fullName>
    </recommendedName>
</protein>
<dbReference type="OrthoDB" id="1802755at2"/>
<dbReference type="RefSeq" id="WP_006039093.1">
    <property type="nucleotide sequence ID" value="NZ_AEDD01000008.1"/>
</dbReference>
<dbReference type="Pfam" id="PF14284">
    <property type="entry name" value="PcfJ"/>
    <property type="match status" value="1"/>
</dbReference>
<reference evidence="1 2" key="1">
    <citation type="submission" date="2010-07" db="EMBL/GenBank/DDBJ databases">
        <title>The draft genome of Paenibacillus curdlanolyticus YK9.</title>
        <authorList>
            <consortium name="US DOE Joint Genome Institute (JGI-PGF)"/>
            <person name="Lucas S."/>
            <person name="Copeland A."/>
            <person name="Lapidus A."/>
            <person name="Cheng J.-F."/>
            <person name="Bruce D."/>
            <person name="Goodwin L."/>
            <person name="Pitluck S."/>
            <person name="Land M.L."/>
            <person name="Hauser L."/>
            <person name="Chang Y.-J."/>
            <person name="Jeffries C."/>
            <person name="Anderson I.J."/>
            <person name="Johnson E."/>
            <person name="Loganathan U."/>
            <person name="Mulhopadhyay B."/>
            <person name="Kyrpides N."/>
            <person name="Woyke T.J."/>
        </authorList>
    </citation>
    <scope>NUCLEOTIDE SEQUENCE [LARGE SCALE GENOMIC DNA]</scope>
    <source>
        <strain evidence="1 2">YK9</strain>
    </source>
</reference>
<dbReference type="Proteomes" id="UP000005387">
    <property type="component" value="Unassembled WGS sequence"/>
</dbReference>